<evidence type="ECO:0000313" key="2">
    <source>
        <dbReference type="Proteomes" id="UP000763088"/>
    </source>
</evidence>
<proteinExistence type="predicted"/>
<reference evidence="1" key="1">
    <citation type="submission" date="2019-04" db="EMBL/GenBank/DDBJ databases">
        <title>Evolution of Biomass-Degrading Anaerobic Consortia Revealed by Metagenomics.</title>
        <authorList>
            <person name="Peng X."/>
        </authorList>
    </citation>
    <scope>NUCLEOTIDE SEQUENCE</scope>
    <source>
        <strain evidence="1">SIG141</strain>
    </source>
</reference>
<dbReference type="EMBL" id="SUYD01000001">
    <property type="protein sequence ID" value="MBE6264908.1"/>
    <property type="molecule type" value="Genomic_DNA"/>
</dbReference>
<organism evidence="1 2">
    <name type="scientific">Xylanibacter ruminicola</name>
    <name type="common">Prevotella ruminicola</name>
    <dbReference type="NCBI Taxonomy" id="839"/>
    <lineage>
        <taxon>Bacteria</taxon>
        <taxon>Pseudomonadati</taxon>
        <taxon>Bacteroidota</taxon>
        <taxon>Bacteroidia</taxon>
        <taxon>Bacteroidales</taxon>
        <taxon>Prevotellaceae</taxon>
        <taxon>Xylanibacter</taxon>
    </lineage>
</organism>
<gene>
    <name evidence="1" type="ORF">E7102_00335</name>
</gene>
<comment type="caution">
    <text evidence="1">The sequence shown here is derived from an EMBL/GenBank/DDBJ whole genome shotgun (WGS) entry which is preliminary data.</text>
</comment>
<name>A0A928BQT5_XYLRU</name>
<dbReference type="Proteomes" id="UP000763088">
    <property type="component" value="Unassembled WGS sequence"/>
</dbReference>
<evidence type="ECO:0000313" key="1">
    <source>
        <dbReference type="EMBL" id="MBE6264908.1"/>
    </source>
</evidence>
<sequence>MNKKKLTIIVCSVLAVLVVGLLMNHFFDWPINLSDASGDISKASRFSREMESEKLTNMEELLKTDTTFKDGIVVAQMVMQTRAVQFGALVDMSNQVAGKIPAFAEVLKEMNATLEMVNNVANSLLESGNNLEAALSGKECSNLEQTTINASLAYTTLQKQNKLANKFIDTTDKYLKTAKGDDHLKFVRDQWVDYQKMTAALDGDKDAAEAMAKKGNLLSGEKALVAMADFGVANQVAMINSAYMTKNTGVDASLASALSEGTLENVITRIRSAAEVFSNTQGANAMNSQEGTAMFNQRVSEALNNIASANIASKNNAQTLASKNNAQTLASNNNAQTLASKNNAQTLASNNNSQVLALNKGGGPVVFNGFEQMANMMSNNAVTETFQNVLSARVSRPSPFGNTTGAEQLSHNTQHTQLSNEASSTFLCNQASEVIRATAAGNMVSYRRPVDK</sequence>
<protein>
    <submittedName>
        <fullName evidence="1">Uncharacterized protein</fullName>
    </submittedName>
</protein>
<dbReference type="AlphaFoldDB" id="A0A928BQT5"/>
<accession>A0A928BQT5</accession>